<reference evidence="1 2" key="1">
    <citation type="submission" date="2019-02" db="EMBL/GenBank/DDBJ databases">
        <title>Genome sequencing of the rare red list fungi Hericium alpestre (H. flagellum).</title>
        <authorList>
            <person name="Buettner E."/>
            <person name="Kellner H."/>
        </authorList>
    </citation>
    <scope>NUCLEOTIDE SEQUENCE [LARGE SCALE GENOMIC DNA]</scope>
    <source>
        <strain evidence="1 2">DSM 108284</strain>
    </source>
</reference>
<accession>A0A4Y9ZK39</accession>
<comment type="caution">
    <text evidence="1">The sequence shown here is derived from an EMBL/GenBank/DDBJ whole genome shotgun (WGS) entry which is preliminary data.</text>
</comment>
<sequence length="246" mass="27602">MIAAMYCNLGGCAGNCDCSTIRHSHPPHPTARVLRPRHNRLFHIQELQDRAQLFILILFRLLKAIKRHRSKRGRLQFLHPFWSDATPRDVQRYLREPLNLLPPFKPLQKDVATVPADPEGPFLNHGLPEVDFLYTEVLKFGQRHGAHGLAESDRVAAFEPGLSDLSATFEDAAPPSGGKNRTLAVIYLCVDGVDSVQRYDIAERDHGIFFLIIEWKHEAEVGRDLRKEASDVGTGSPGVEPSSVFP</sequence>
<name>A0A4Y9ZK39_9AGAM</name>
<keyword evidence="2" id="KW-1185">Reference proteome</keyword>
<dbReference type="Proteomes" id="UP000298061">
    <property type="component" value="Unassembled WGS sequence"/>
</dbReference>
<organism evidence="1 2">
    <name type="scientific">Hericium alpestre</name>
    <dbReference type="NCBI Taxonomy" id="135208"/>
    <lineage>
        <taxon>Eukaryota</taxon>
        <taxon>Fungi</taxon>
        <taxon>Dikarya</taxon>
        <taxon>Basidiomycota</taxon>
        <taxon>Agaricomycotina</taxon>
        <taxon>Agaricomycetes</taxon>
        <taxon>Russulales</taxon>
        <taxon>Hericiaceae</taxon>
        <taxon>Hericium</taxon>
    </lineage>
</organism>
<evidence type="ECO:0000313" key="1">
    <source>
        <dbReference type="EMBL" id="TFY74221.1"/>
    </source>
</evidence>
<dbReference type="AlphaFoldDB" id="A0A4Y9ZK39"/>
<proteinExistence type="predicted"/>
<evidence type="ECO:0000313" key="2">
    <source>
        <dbReference type="Proteomes" id="UP000298061"/>
    </source>
</evidence>
<gene>
    <name evidence="1" type="ORF">EWM64_g9792</name>
</gene>
<dbReference type="EMBL" id="SFCI01002218">
    <property type="protein sequence ID" value="TFY74221.1"/>
    <property type="molecule type" value="Genomic_DNA"/>
</dbReference>
<protein>
    <submittedName>
        <fullName evidence="1">Uncharacterized protein</fullName>
    </submittedName>
</protein>